<dbReference type="InterPro" id="IPR048912">
    <property type="entry name" value="BetaGal1-like_ABD1"/>
</dbReference>
<feature type="active site" description="Proton donor" evidence="6">
    <location>
        <position position="237"/>
    </location>
</feature>
<dbReference type="Gene3D" id="3.20.20.80">
    <property type="entry name" value="Glycosidases"/>
    <property type="match status" value="1"/>
</dbReference>
<keyword evidence="2" id="KW-0732">Signal</keyword>
<dbReference type="FunFam" id="3.20.20.80:FF:000017">
    <property type="entry name" value="Beta-galactosidase"/>
    <property type="match status" value="1"/>
</dbReference>
<dbReference type="GO" id="GO:0005975">
    <property type="term" value="P:carbohydrate metabolic process"/>
    <property type="evidence" value="ECO:0007669"/>
    <property type="project" value="InterPro"/>
</dbReference>
<dbReference type="AlphaFoldDB" id="A0A2T7PBX1"/>
<dbReference type="SUPFAM" id="SSF49785">
    <property type="entry name" value="Galactose-binding domain-like"/>
    <property type="match status" value="1"/>
</dbReference>
<dbReference type="PRINTS" id="PR00742">
    <property type="entry name" value="GLHYDRLASE35"/>
</dbReference>
<dbReference type="PIRSF" id="PIRSF006336">
    <property type="entry name" value="B-gal"/>
    <property type="match status" value="1"/>
</dbReference>
<dbReference type="SUPFAM" id="SSF51445">
    <property type="entry name" value="(Trans)glycosidases"/>
    <property type="match status" value="1"/>
</dbReference>
<comment type="similarity">
    <text evidence="1 8">Belongs to the glycosyl hydrolase 35 family.</text>
</comment>
<evidence type="ECO:0000256" key="5">
    <source>
        <dbReference type="ARBA" id="ARBA00023295"/>
    </source>
</evidence>
<dbReference type="InterPro" id="IPR048913">
    <property type="entry name" value="BetaGal_gal-bd"/>
</dbReference>
<accession>A0A2T7PBX1</accession>
<organism evidence="12 13">
    <name type="scientific">Pomacea canaliculata</name>
    <name type="common">Golden apple snail</name>
    <dbReference type="NCBI Taxonomy" id="400727"/>
    <lineage>
        <taxon>Eukaryota</taxon>
        <taxon>Metazoa</taxon>
        <taxon>Spiralia</taxon>
        <taxon>Lophotrochozoa</taxon>
        <taxon>Mollusca</taxon>
        <taxon>Gastropoda</taxon>
        <taxon>Caenogastropoda</taxon>
        <taxon>Architaenioglossa</taxon>
        <taxon>Ampullarioidea</taxon>
        <taxon>Ampullariidae</taxon>
        <taxon>Pomacea</taxon>
    </lineage>
</organism>
<evidence type="ECO:0000256" key="6">
    <source>
        <dbReference type="PIRSR" id="PIRSR006336-1"/>
    </source>
</evidence>
<dbReference type="EMBL" id="PZQS01000005">
    <property type="protein sequence ID" value="PVD30909.1"/>
    <property type="molecule type" value="Genomic_DNA"/>
</dbReference>
<dbReference type="Pfam" id="PF21317">
    <property type="entry name" value="BetaGal_ABD_1"/>
    <property type="match status" value="1"/>
</dbReference>
<dbReference type="Gene3D" id="2.60.120.260">
    <property type="entry name" value="Galactose-binding domain-like"/>
    <property type="match status" value="2"/>
</dbReference>
<dbReference type="InterPro" id="IPR001944">
    <property type="entry name" value="Glycoside_Hdrlase_35"/>
</dbReference>
<evidence type="ECO:0000256" key="4">
    <source>
        <dbReference type="ARBA" id="ARBA00023180"/>
    </source>
</evidence>
<evidence type="ECO:0000256" key="8">
    <source>
        <dbReference type="RuleBase" id="RU003679"/>
    </source>
</evidence>
<feature type="domain" description="Beta-galactosidase galactose-binding" evidence="11">
    <location>
        <begin position="588"/>
        <end position="652"/>
    </location>
</feature>
<evidence type="ECO:0000256" key="7">
    <source>
        <dbReference type="RuleBase" id="RU000675"/>
    </source>
</evidence>
<dbReference type="STRING" id="400727.A0A2T7PBX1"/>
<dbReference type="InterPro" id="IPR031330">
    <property type="entry name" value="Gly_Hdrlase_35_cat"/>
</dbReference>
<dbReference type="EC" id="3.2.1.23" evidence="7"/>
<proteinExistence type="inferred from homology"/>
<gene>
    <name evidence="12" type="ORF">C0Q70_10184</name>
</gene>
<evidence type="ECO:0000259" key="9">
    <source>
        <dbReference type="Pfam" id="PF01301"/>
    </source>
</evidence>
<evidence type="ECO:0000256" key="2">
    <source>
        <dbReference type="ARBA" id="ARBA00022729"/>
    </source>
</evidence>
<keyword evidence="13" id="KW-1185">Reference proteome</keyword>
<evidence type="ECO:0000259" key="10">
    <source>
        <dbReference type="Pfam" id="PF21317"/>
    </source>
</evidence>
<dbReference type="Proteomes" id="UP000245119">
    <property type="component" value="Linkage Group LG5"/>
</dbReference>
<evidence type="ECO:0000313" key="13">
    <source>
        <dbReference type="Proteomes" id="UP000245119"/>
    </source>
</evidence>
<feature type="domain" description="Beta-galactosidase 1-like first all-beta" evidence="10">
    <location>
        <begin position="453"/>
        <end position="562"/>
    </location>
</feature>
<keyword evidence="3 7" id="KW-0378">Hydrolase</keyword>
<sequence>MEDRQVSELEWRRHSLPVQAESAVRLVDMKNRFIGVSILLPYCAHASQTDEHELIKGGHDYVREILLSTADTWDAECRNFTIDYANNTFAKDGIPFRYVSGSIHYQRIHPDYWQDRLMKIRASGLNAIQTYVPWNVHEVAPDQYNFTGWSDLPRFLSLANEQGLVVLLRLGPYICGEWEFGGFPAWLPTLKKNMILRSSDPTYLDRVDKWFTVLLTTVKPFLYENGGPVVMVQIENEYGSYFTCDSNYMHFLYNKVRLILGNNIVVYTTDGDGDGYLKCGTIKEAYATVDFGITFNPENAFKPQRDHEPKGPLVNSEFYTGWLDHWGSSHSTTKITDVAKSLDMLLNYGANVNMYMFEGGTNFGFMNGANGPSLQPVPTSYDYDAPLNESGDATEKFYAVRDIVSKYLVLPPGPVPPDTLKGNYGQTNMVFVSTIQDALSTLCPEGPINSIYPLSMEEVQHYYGFILYRYKLKTSVQNGLLETDGVRDRGYVMVDQLPMGILNRNIVTKVNVTGSPLQYLDILVENQGRIGYSSSINNNTKGIISNVTLNGEVLTGWEIYPIHFEYIVAVSKSLLRSRPKVSGNLKTPSIYKGKINIIDAPDEPRDTFLDMRPWVKGQAFVNNFNLGRYWPLEGPQVTLYVPAPELKKAGDNELFLFELENSPCDNSDSCSVTFTDTPYINAPPHPKKTFKQ</sequence>
<dbReference type="InterPro" id="IPR008979">
    <property type="entry name" value="Galactose-bd-like_sf"/>
</dbReference>
<evidence type="ECO:0000259" key="11">
    <source>
        <dbReference type="Pfam" id="PF21467"/>
    </source>
</evidence>
<evidence type="ECO:0000256" key="1">
    <source>
        <dbReference type="ARBA" id="ARBA00009809"/>
    </source>
</evidence>
<name>A0A2T7PBX1_POMCA</name>
<dbReference type="Pfam" id="PF01301">
    <property type="entry name" value="Glyco_hydro_35"/>
    <property type="match status" value="1"/>
</dbReference>
<dbReference type="FunFam" id="2.60.120.260:FF:000021">
    <property type="entry name" value="Beta-galactosidase"/>
    <property type="match status" value="1"/>
</dbReference>
<protein>
    <recommendedName>
        <fullName evidence="7">Beta-galactosidase</fullName>
        <ecNumber evidence="7">3.2.1.23</ecNumber>
    </recommendedName>
</protein>
<dbReference type="OrthoDB" id="1657402at2759"/>
<keyword evidence="5 7" id="KW-0326">Glycosidase</keyword>
<keyword evidence="4" id="KW-0325">Glycoprotein</keyword>
<comment type="catalytic activity">
    <reaction evidence="7">
        <text>Hydrolysis of terminal non-reducing beta-D-galactose residues in beta-D-galactosides.</text>
        <dbReference type="EC" id="3.2.1.23"/>
    </reaction>
</comment>
<evidence type="ECO:0000256" key="3">
    <source>
        <dbReference type="ARBA" id="ARBA00022801"/>
    </source>
</evidence>
<dbReference type="Pfam" id="PF21467">
    <property type="entry name" value="BetaGal_gal-bd"/>
    <property type="match status" value="1"/>
</dbReference>
<feature type="domain" description="Glycoside hydrolase 35 catalytic" evidence="9">
    <location>
        <begin position="89"/>
        <end position="406"/>
    </location>
</feature>
<comment type="caution">
    <text evidence="12">The sequence shown here is derived from an EMBL/GenBank/DDBJ whole genome shotgun (WGS) entry which is preliminary data.</text>
</comment>
<dbReference type="InterPro" id="IPR026283">
    <property type="entry name" value="B-gal_1-like"/>
</dbReference>
<dbReference type="InterPro" id="IPR019801">
    <property type="entry name" value="Glyco_hydro_35_CS"/>
</dbReference>
<dbReference type="PANTHER" id="PTHR23421">
    <property type="entry name" value="BETA-GALACTOSIDASE RELATED"/>
    <property type="match status" value="1"/>
</dbReference>
<feature type="active site" description="Nucleophile" evidence="6">
    <location>
        <position position="317"/>
    </location>
</feature>
<dbReference type="GO" id="GO:0004565">
    <property type="term" value="F:beta-galactosidase activity"/>
    <property type="evidence" value="ECO:0007669"/>
    <property type="project" value="UniProtKB-EC"/>
</dbReference>
<dbReference type="PROSITE" id="PS01182">
    <property type="entry name" value="GLYCOSYL_HYDROL_F35"/>
    <property type="match status" value="1"/>
</dbReference>
<evidence type="ECO:0000313" key="12">
    <source>
        <dbReference type="EMBL" id="PVD30909.1"/>
    </source>
</evidence>
<dbReference type="InterPro" id="IPR017853">
    <property type="entry name" value="GH"/>
</dbReference>
<reference evidence="12 13" key="1">
    <citation type="submission" date="2018-04" db="EMBL/GenBank/DDBJ databases">
        <title>The genome of golden apple snail Pomacea canaliculata provides insight into stress tolerance and invasive adaptation.</title>
        <authorList>
            <person name="Liu C."/>
            <person name="Liu B."/>
            <person name="Ren Y."/>
            <person name="Zhang Y."/>
            <person name="Wang H."/>
            <person name="Li S."/>
            <person name="Jiang F."/>
            <person name="Yin L."/>
            <person name="Zhang G."/>
            <person name="Qian W."/>
            <person name="Fan W."/>
        </authorList>
    </citation>
    <scope>NUCLEOTIDE SEQUENCE [LARGE SCALE GENOMIC DNA]</scope>
    <source>
        <strain evidence="12">SZHN2017</strain>
        <tissue evidence="12">Muscle</tissue>
    </source>
</reference>